<organism evidence="2 3">
    <name type="scientific">Halobacterium bonnevillei</name>
    <dbReference type="NCBI Taxonomy" id="2692200"/>
    <lineage>
        <taxon>Archaea</taxon>
        <taxon>Methanobacteriati</taxon>
        <taxon>Methanobacteriota</taxon>
        <taxon>Stenosarchaea group</taxon>
        <taxon>Halobacteria</taxon>
        <taxon>Halobacteriales</taxon>
        <taxon>Halobacteriaceae</taxon>
        <taxon>Halobacterium</taxon>
    </lineage>
</organism>
<evidence type="ECO:0000313" key="3">
    <source>
        <dbReference type="Proteomes" id="UP000471521"/>
    </source>
</evidence>
<gene>
    <name evidence="2" type="ORF">GRX66_17460</name>
</gene>
<keyword evidence="3" id="KW-1185">Reference proteome</keyword>
<feature type="transmembrane region" description="Helical" evidence="1">
    <location>
        <begin position="32"/>
        <end position="51"/>
    </location>
</feature>
<dbReference type="RefSeq" id="WP_159527652.1">
    <property type="nucleotide sequence ID" value="NZ_WUUU01000237.1"/>
</dbReference>
<comment type="caution">
    <text evidence="2">The sequence shown here is derived from an EMBL/GenBank/DDBJ whole genome shotgun (WGS) entry which is preliminary data.</text>
</comment>
<keyword evidence="1" id="KW-0812">Transmembrane</keyword>
<evidence type="ECO:0000313" key="2">
    <source>
        <dbReference type="EMBL" id="MXR22290.1"/>
    </source>
</evidence>
<dbReference type="EMBL" id="WUUU01000237">
    <property type="protein sequence ID" value="MXR22290.1"/>
    <property type="molecule type" value="Genomic_DNA"/>
</dbReference>
<accession>A0A6B0SU03</accession>
<evidence type="ECO:0000256" key="1">
    <source>
        <dbReference type="SAM" id="Phobius"/>
    </source>
</evidence>
<feature type="transmembrane region" description="Helical" evidence="1">
    <location>
        <begin position="7"/>
        <end position="26"/>
    </location>
</feature>
<dbReference type="Proteomes" id="UP000471521">
    <property type="component" value="Unassembled WGS sequence"/>
</dbReference>
<sequence>MKHRTRVVLAGWVVFSAVFFTAGAALPNSTDLPPLVVATVLTALLTPVLHVQFARYADEPTVDV</sequence>
<dbReference type="AlphaFoldDB" id="A0A6B0SU03"/>
<protein>
    <submittedName>
        <fullName evidence="2">Uncharacterized protein</fullName>
    </submittedName>
</protein>
<reference evidence="2 3" key="1">
    <citation type="submission" date="2019-12" db="EMBL/GenBank/DDBJ databases">
        <title>Isolation and characterization of three novel carbon monoxide-oxidizing members of Halobacteria from salione crusts and soils.</title>
        <authorList>
            <person name="Myers M.R."/>
            <person name="King G.M."/>
        </authorList>
    </citation>
    <scope>NUCLEOTIDE SEQUENCE [LARGE SCALE GENOMIC DNA]</scope>
    <source>
        <strain evidence="2 3">PCN9</strain>
    </source>
</reference>
<proteinExistence type="predicted"/>
<keyword evidence="1" id="KW-0472">Membrane</keyword>
<name>A0A6B0SU03_9EURY</name>
<keyword evidence="1" id="KW-1133">Transmembrane helix</keyword>